<feature type="chain" id="PRO_5047159834" evidence="4">
    <location>
        <begin position="20"/>
        <end position="154"/>
    </location>
</feature>
<keyword evidence="3" id="KW-1015">Disulfide bond</keyword>
<feature type="signal peptide" evidence="4">
    <location>
        <begin position="1"/>
        <end position="19"/>
    </location>
</feature>
<dbReference type="Gene3D" id="2.10.60.10">
    <property type="entry name" value="CD59"/>
    <property type="match status" value="1"/>
</dbReference>
<proteinExistence type="predicted"/>
<evidence type="ECO:0000313" key="7">
    <source>
        <dbReference type="RefSeq" id="XP_015281138.1"/>
    </source>
</evidence>
<dbReference type="GeneID" id="107122533"/>
<dbReference type="InterPro" id="IPR016054">
    <property type="entry name" value="LY6_UPA_recep-like"/>
</dbReference>
<evidence type="ECO:0000256" key="1">
    <source>
        <dbReference type="ARBA" id="ARBA00004613"/>
    </source>
</evidence>
<dbReference type="InterPro" id="IPR050918">
    <property type="entry name" value="CNF-like_PLA2_Inhibitor"/>
</dbReference>
<dbReference type="SUPFAM" id="SSF57302">
    <property type="entry name" value="Snake toxin-like"/>
    <property type="match status" value="1"/>
</dbReference>
<comment type="subcellular location">
    <subcellularLocation>
        <location evidence="1">Secreted</location>
    </subcellularLocation>
</comment>
<dbReference type="PANTHER" id="PTHR20914:SF9">
    <property type="entry name" value="COILED, ISOFORM A"/>
    <property type="match status" value="1"/>
</dbReference>
<dbReference type="InterPro" id="IPR045860">
    <property type="entry name" value="Snake_toxin-like_sf"/>
</dbReference>
<dbReference type="RefSeq" id="XP_015281138.1">
    <property type="nucleotide sequence ID" value="XM_015425652.1"/>
</dbReference>
<dbReference type="Pfam" id="PF00021">
    <property type="entry name" value="UPAR_LY6"/>
    <property type="match status" value="1"/>
</dbReference>
<accession>A0ABM1L5A1</accession>
<reference evidence="7" key="1">
    <citation type="submission" date="2025-08" db="UniProtKB">
        <authorList>
            <consortium name="RefSeq"/>
        </authorList>
    </citation>
    <scope>IDENTIFICATION</scope>
</reference>
<gene>
    <name evidence="7" type="primary">LOC107122533</name>
</gene>
<evidence type="ECO:0000313" key="6">
    <source>
        <dbReference type="Proteomes" id="UP000694871"/>
    </source>
</evidence>
<feature type="non-terminal residue" evidence="7">
    <location>
        <position position="154"/>
    </location>
</feature>
<keyword evidence="4" id="KW-0732">Signal</keyword>
<keyword evidence="7" id="KW-0593">Phospholipase A2 inhibitor</keyword>
<dbReference type="PANTHER" id="PTHR20914">
    <property type="entry name" value="LY6/PLAUR DOMAIN-CONTAINING PROTEIN 8"/>
    <property type="match status" value="1"/>
</dbReference>
<feature type="domain" description="UPAR/Ly6" evidence="5">
    <location>
        <begin position="20"/>
        <end position="103"/>
    </location>
</feature>
<evidence type="ECO:0000259" key="5">
    <source>
        <dbReference type="Pfam" id="PF00021"/>
    </source>
</evidence>
<keyword evidence="2" id="KW-0964">Secreted</keyword>
<dbReference type="Proteomes" id="UP000694871">
    <property type="component" value="Unplaced"/>
</dbReference>
<protein>
    <submittedName>
        <fullName evidence="7">Phospholipase A2 inhibitor and Ly6/PLAUR domain-containing protein-like</fullName>
    </submittedName>
</protein>
<evidence type="ECO:0000256" key="2">
    <source>
        <dbReference type="ARBA" id="ARBA00022525"/>
    </source>
</evidence>
<dbReference type="CDD" id="cd23571">
    <property type="entry name" value="TFP_LU_ECD_PINLYP_rpt1"/>
    <property type="match status" value="1"/>
</dbReference>
<organism evidence="6 7">
    <name type="scientific">Gekko japonicus</name>
    <name type="common">Schlegel's Japanese gecko</name>
    <dbReference type="NCBI Taxonomy" id="146911"/>
    <lineage>
        <taxon>Eukaryota</taxon>
        <taxon>Metazoa</taxon>
        <taxon>Chordata</taxon>
        <taxon>Craniata</taxon>
        <taxon>Vertebrata</taxon>
        <taxon>Euteleostomi</taxon>
        <taxon>Lepidosauria</taxon>
        <taxon>Squamata</taxon>
        <taxon>Bifurcata</taxon>
        <taxon>Gekkota</taxon>
        <taxon>Gekkonidae</taxon>
        <taxon>Gekkoninae</taxon>
        <taxon>Gekko</taxon>
    </lineage>
</organism>
<name>A0ABM1L5A1_GEKJA</name>
<keyword evidence="6" id="KW-1185">Reference proteome</keyword>
<evidence type="ECO:0000256" key="4">
    <source>
        <dbReference type="SAM" id="SignalP"/>
    </source>
</evidence>
<dbReference type="GO" id="GO:0019834">
    <property type="term" value="F:phospholipase A2 inhibitor activity"/>
    <property type="evidence" value="ECO:0007669"/>
    <property type="project" value="UniProtKB-KW"/>
</dbReference>
<sequence>MRVLLIFCFFCVLLTTGVCLQCEYCRSNTDSCHGVPHVCAPHETECITLTVEVRKVPGTEVTLATYKGCTRPSYCTPSPMSIRFPSYHKRRVNKCCRKDLCNSGAVEFPPLRLNLNGMQCPGCFSSDPKCPTTEIINCRGWEVFCVFYEVWADE</sequence>
<evidence type="ECO:0000256" key="3">
    <source>
        <dbReference type="ARBA" id="ARBA00023157"/>
    </source>
</evidence>